<dbReference type="RefSeq" id="WP_085636398.1">
    <property type="nucleotide sequence ID" value="NZ_JFKC01000006.1"/>
</dbReference>
<evidence type="ECO:0000259" key="6">
    <source>
        <dbReference type="Pfam" id="PF00266"/>
    </source>
</evidence>
<dbReference type="Gene3D" id="3.90.1150.10">
    <property type="entry name" value="Aspartate Aminotransferase, domain 1"/>
    <property type="match status" value="1"/>
</dbReference>
<evidence type="ECO:0000256" key="2">
    <source>
        <dbReference type="ARBA" id="ARBA00009236"/>
    </source>
</evidence>
<dbReference type="GO" id="GO:0004760">
    <property type="term" value="F:L-serine-pyruvate transaminase activity"/>
    <property type="evidence" value="ECO:0007669"/>
    <property type="project" value="TreeGrafter"/>
</dbReference>
<sequence>MALLDTVDPTGLEEFSVVFTDRSLNHMSKAFQTVMTDISSMLKEVYNADAVALVPGGGSYGMEAVARQFGQGARTLIVRNGWFSYRWTQIFDAGQFGGETIVMKARQTGNEPTAPFAPAPIEDVTARIREEKPDIVFAPHVETSAGIILPDDYVTALATAAHEVGALMVLDCIASGCAWVDMKATGVDVLISAPQKGWSATPCAGLVMMSDRAVARMQDTTSNSFAADLKKWHQIMQAYENGGHAYHATMPTDGLKAFRDTMLETRAYGFEKLKEAQWALGNAVRAHLTVKGIRSVAAEGYGAPGVVVSYTADPEIQSGRAFAAKGMQIAAGVPLQCDEPPEFSTFRLGLFGLDKLYDVEGTLARLKKVLDEVL</sequence>
<dbReference type="EMBL" id="JFKC01000006">
    <property type="protein sequence ID" value="OSQ51202.1"/>
    <property type="molecule type" value="Genomic_DNA"/>
</dbReference>
<gene>
    <name evidence="7" type="ORF">MGEO_09015</name>
</gene>
<evidence type="ECO:0000256" key="5">
    <source>
        <dbReference type="PIRSR" id="PIRSR000524-50"/>
    </source>
</evidence>
<dbReference type="InterPro" id="IPR015422">
    <property type="entry name" value="PyrdxlP-dep_Trfase_small"/>
</dbReference>
<dbReference type="Gene3D" id="3.40.640.10">
    <property type="entry name" value="Type I PLP-dependent aspartate aminotransferase-like (Major domain)"/>
    <property type="match status" value="1"/>
</dbReference>
<dbReference type="PANTHER" id="PTHR21152">
    <property type="entry name" value="AMINOTRANSFERASE CLASS V"/>
    <property type="match status" value="1"/>
</dbReference>
<feature type="binding site" evidence="4">
    <location>
        <position position="347"/>
    </location>
    <ligand>
        <name>substrate</name>
    </ligand>
</feature>
<dbReference type="STRING" id="1123756.MGEO_09015"/>
<comment type="caution">
    <text evidence="7">The sequence shown here is derived from an EMBL/GenBank/DDBJ whole genome shotgun (WGS) entry which is preliminary data.</text>
</comment>
<reference evidence="7 8" key="1">
    <citation type="submission" date="2014-03" db="EMBL/GenBank/DDBJ databases">
        <title>The draft genome sequence of Marivita geojedonensis KCTC 23882.</title>
        <authorList>
            <person name="Lai Q."/>
            <person name="Shao Z."/>
        </authorList>
    </citation>
    <scope>NUCLEOTIDE SEQUENCE [LARGE SCALE GENOMIC DNA]</scope>
    <source>
        <strain evidence="7 8">DPG-138</strain>
    </source>
</reference>
<dbReference type="OrthoDB" id="9766472at2"/>
<dbReference type="InterPro" id="IPR000192">
    <property type="entry name" value="Aminotrans_V_dom"/>
</dbReference>
<accession>A0A1X4NLU5</accession>
<feature type="domain" description="Aminotransferase class V" evidence="6">
    <location>
        <begin position="21"/>
        <end position="283"/>
    </location>
</feature>
<dbReference type="InterPro" id="IPR015421">
    <property type="entry name" value="PyrdxlP-dep_Trfase_major"/>
</dbReference>
<keyword evidence="7" id="KW-0808">Transferase</keyword>
<dbReference type="InterPro" id="IPR024169">
    <property type="entry name" value="SP_NH2Trfase/AEP_transaminase"/>
</dbReference>
<dbReference type="PANTHER" id="PTHR21152:SF40">
    <property type="entry name" value="ALANINE--GLYOXYLATE AMINOTRANSFERASE"/>
    <property type="match status" value="1"/>
</dbReference>
<dbReference type="GO" id="GO:0019265">
    <property type="term" value="P:glycine biosynthetic process, by transamination of glyoxylate"/>
    <property type="evidence" value="ECO:0007669"/>
    <property type="project" value="TreeGrafter"/>
</dbReference>
<dbReference type="Proteomes" id="UP000193926">
    <property type="component" value="Unassembled WGS sequence"/>
</dbReference>
<dbReference type="InterPro" id="IPR015424">
    <property type="entry name" value="PyrdxlP-dep_Trfase"/>
</dbReference>
<protein>
    <submittedName>
        <fullName evidence="7">Class V aminotransferase</fullName>
    </submittedName>
</protein>
<dbReference type="SUPFAM" id="SSF53383">
    <property type="entry name" value="PLP-dependent transferases"/>
    <property type="match status" value="1"/>
</dbReference>
<keyword evidence="8" id="KW-1185">Reference proteome</keyword>
<evidence type="ECO:0000256" key="3">
    <source>
        <dbReference type="ARBA" id="ARBA00022898"/>
    </source>
</evidence>
<dbReference type="Pfam" id="PF00266">
    <property type="entry name" value="Aminotran_5"/>
    <property type="match status" value="1"/>
</dbReference>
<evidence type="ECO:0000313" key="8">
    <source>
        <dbReference type="Proteomes" id="UP000193926"/>
    </source>
</evidence>
<comment type="similarity">
    <text evidence="2">Belongs to the class-V pyridoxal-phosphate-dependent aminotransferase family.</text>
</comment>
<evidence type="ECO:0000313" key="7">
    <source>
        <dbReference type="EMBL" id="OSQ51202.1"/>
    </source>
</evidence>
<name>A0A1X4NLU5_9RHOB</name>
<organism evidence="7 8">
    <name type="scientific">Marivita geojedonensis</name>
    <dbReference type="NCBI Taxonomy" id="1123756"/>
    <lineage>
        <taxon>Bacteria</taxon>
        <taxon>Pseudomonadati</taxon>
        <taxon>Pseudomonadota</taxon>
        <taxon>Alphaproteobacteria</taxon>
        <taxon>Rhodobacterales</taxon>
        <taxon>Roseobacteraceae</taxon>
        <taxon>Marivita</taxon>
    </lineage>
</organism>
<dbReference type="PIRSF" id="PIRSF000524">
    <property type="entry name" value="SPT"/>
    <property type="match status" value="1"/>
</dbReference>
<dbReference type="GO" id="GO:0008453">
    <property type="term" value="F:alanine-glyoxylate transaminase activity"/>
    <property type="evidence" value="ECO:0007669"/>
    <property type="project" value="TreeGrafter"/>
</dbReference>
<keyword evidence="3 5" id="KW-0663">Pyridoxal phosphate</keyword>
<evidence type="ECO:0000256" key="1">
    <source>
        <dbReference type="ARBA" id="ARBA00001933"/>
    </source>
</evidence>
<proteinExistence type="inferred from homology"/>
<dbReference type="AlphaFoldDB" id="A0A1X4NLU5"/>
<evidence type="ECO:0000256" key="4">
    <source>
        <dbReference type="PIRSR" id="PIRSR000524-1"/>
    </source>
</evidence>
<feature type="modified residue" description="N6-(pyridoxal phosphate)lysine" evidence="5">
    <location>
        <position position="196"/>
    </location>
</feature>
<keyword evidence="7" id="KW-0032">Aminotransferase</keyword>
<comment type="cofactor">
    <cofactor evidence="1 5">
        <name>pyridoxal 5'-phosphate</name>
        <dbReference type="ChEBI" id="CHEBI:597326"/>
    </cofactor>
</comment>